<dbReference type="PROSITE" id="PS50110">
    <property type="entry name" value="RESPONSE_REGULATORY"/>
    <property type="match status" value="1"/>
</dbReference>
<dbReference type="Gene3D" id="1.10.8.60">
    <property type="match status" value="1"/>
</dbReference>
<dbReference type="Pfam" id="PF00158">
    <property type="entry name" value="Sigma54_activat"/>
    <property type="match status" value="1"/>
</dbReference>
<dbReference type="PRINTS" id="PR01590">
    <property type="entry name" value="HTHFIS"/>
</dbReference>
<dbReference type="InterPro" id="IPR025944">
    <property type="entry name" value="Sigma_54_int_dom_CS"/>
</dbReference>
<keyword evidence="1" id="KW-0547">Nucleotide-binding</keyword>
<dbReference type="Pfam" id="PF02954">
    <property type="entry name" value="HTH_8"/>
    <property type="match status" value="1"/>
</dbReference>
<dbReference type="PROSITE" id="PS00688">
    <property type="entry name" value="SIGMA54_INTERACT_3"/>
    <property type="match status" value="1"/>
</dbReference>
<evidence type="ECO:0000313" key="9">
    <source>
        <dbReference type="EMBL" id="ADH87161.1"/>
    </source>
</evidence>
<dbReference type="InterPro" id="IPR058031">
    <property type="entry name" value="AAA_lid_NorR"/>
</dbReference>
<dbReference type="GO" id="GO:0043565">
    <property type="term" value="F:sequence-specific DNA binding"/>
    <property type="evidence" value="ECO:0007669"/>
    <property type="project" value="InterPro"/>
</dbReference>
<dbReference type="PANTHER" id="PTHR32071">
    <property type="entry name" value="TRANSCRIPTIONAL REGULATORY PROTEIN"/>
    <property type="match status" value="1"/>
</dbReference>
<reference evidence="10" key="1">
    <citation type="submission" date="2010-02" db="EMBL/GenBank/DDBJ databases">
        <title>Complete sequence of Desulfurivibrio alkaliphilus AHT2.</title>
        <authorList>
            <consortium name="US DOE Joint Genome Institute"/>
            <person name="Pitluck S."/>
            <person name="Chertkov O."/>
            <person name="Detter J.C."/>
            <person name="Han C."/>
            <person name="Tapia R."/>
            <person name="Larimer F."/>
            <person name="Land M."/>
            <person name="Hauser L."/>
            <person name="Kyrpides N."/>
            <person name="Mikhailova N."/>
            <person name="Sorokin D.Y."/>
            <person name="Muyzer G."/>
            <person name="Woyke T."/>
        </authorList>
    </citation>
    <scope>NUCLEOTIDE SEQUENCE [LARGE SCALE GENOMIC DNA]</scope>
    <source>
        <strain evidence="10">DSM 19089 / UNIQEM U267 / AHT2</strain>
    </source>
</reference>
<dbReference type="InterPro" id="IPR027417">
    <property type="entry name" value="P-loop_NTPase"/>
</dbReference>
<dbReference type="SUPFAM" id="SSF46689">
    <property type="entry name" value="Homeodomain-like"/>
    <property type="match status" value="1"/>
</dbReference>
<dbReference type="InterPro" id="IPR025662">
    <property type="entry name" value="Sigma_54_int_dom_ATP-bd_1"/>
</dbReference>
<evidence type="ECO:0000256" key="2">
    <source>
        <dbReference type="ARBA" id="ARBA00022840"/>
    </source>
</evidence>
<dbReference type="GO" id="GO:0006355">
    <property type="term" value="P:regulation of DNA-templated transcription"/>
    <property type="evidence" value="ECO:0007669"/>
    <property type="project" value="InterPro"/>
</dbReference>
<dbReference type="Proteomes" id="UP000001508">
    <property type="component" value="Chromosome"/>
</dbReference>
<evidence type="ECO:0000256" key="3">
    <source>
        <dbReference type="ARBA" id="ARBA00023015"/>
    </source>
</evidence>
<dbReference type="InterPro" id="IPR002197">
    <property type="entry name" value="HTH_Fis"/>
</dbReference>
<dbReference type="CDD" id="cd00009">
    <property type="entry name" value="AAA"/>
    <property type="match status" value="1"/>
</dbReference>
<dbReference type="eggNOG" id="COG2204">
    <property type="taxonomic scope" value="Bacteria"/>
</dbReference>
<gene>
    <name evidence="9" type="ordered locus">DaAHT2_2497</name>
</gene>
<dbReference type="PANTHER" id="PTHR32071:SF113">
    <property type="entry name" value="ALGINATE BIOSYNTHESIS TRANSCRIPTIONAL REGULATORY PROTEIN ALGB"/>
    <property type="match status" value="1"/>
</dbReference>
<dbReference type="AlphaFoldDB" id="D6Z0C8"/>
<dbReference type="InterPro" id="IPR002078">
    <property type="entry name" value="Sigma_54_int"/>
</dbReference>
<dbReference type="GO" id="GO:0005524">
    <property type="term" value="F:ATP binding"/>
    <property type="evidence" value="ECO:0007669"/>
    <property type="project" value="UniProtKB-KW"/>
</dbReference>
<dbReference type="Pfam" id="PF25601">
    <property type="entry name" value="AAA_lid_14"/>
    <property type="match status" value="1"/>
</dbReference>
<evidence type="ECO:0000259" key="8">
    <source>
        <dbReference type="PROSITE" id="PS50110"/>
    </source>
</evidence>
<dbReference type="InParanoid" id="D6Z0C8"/>
<keyword evidence="2" id="KW-0067">ATP-binding</keyword>
<evidence type="ECO:0000256" key="4">
    <source>
        <dbReference type="ARBA" id="ARBA00023125"/>
    </source>
</evidence>
<dbReference type="FunFam" id="3.40.50.300:FF:000006">
    <property type="entry name" value="DNA-binding transcriptional regulator NtrC"/>
    <property type="match status" value="1"/>
</dbReference>
<dbReference type="SMART" id="SM00382">
    <property type="entry name" value="AAA"/>
    <property type="match status" value="1"/>
</dbReference>
<evidence type="ECO:0000256" key="6">
    <source>
        <dbReference type="PROSITE-ProRule" id="PRU00169"/>
    </source>
</evidence>
<dbReference type="GO" id="GO:0000160">
    <property type="term" value="P:phosphorelay signal transduction system"/>
    <property type="evidence" value="ECO:0007669"/>
    <property type="project" value="InterPro"/>
</dbReference>
<keyword evidence="5" id="KW-0804">Transcription</keyword>
<dbReference type="PROSITE" id="PS00676">
    <property type="entry name" value="SIGMA54_INTERACT_2"/>
    <property type="match status" value="1"/>
</dbReference>
<keyword evidence="6" id="KW-0597">Phosphoprotein</keyword>
<proteinExistence type="predicted"/>
<evidence type="ECO:0000256" key="5">
    <source>
        <dbReference type="ARBA" id="ARBA00023163"/>
    </source>
</evidence>
<keyword evidence="10" id="KW-1185">Reference proteome</keyword>
<dbReference type="EMBL" id="CP001940">
    <property type="protein sequence ID" value="ADH87161.1"/>
    <property type="molecule type" value="Genomic_DNA"/>
</dbReference>
<dbReference type="InterPro" id="IPR025943">
    <property type="entry name" value="Sigma_54_int_dom_ATP-bd_2"/>
</dbReference>
<feature type="modified residue" description="4-aspartylphosphate" evidence="6">
    <location>
        <position position="53"/>
    </location>
</feature>
<evidence type="ECO:0000313" key="10">
    <source>
        <dbReference type="Proteomes" id="UP000001508"/>
    </source>
</evidence>
<dbReference type="InterPro" id="IPR003593">
    <property type="entry name" value="AAA+_ATPase"/>
</dbReference>
<dbReference type="Gene3D" id="1.10.10.60">
    <property type="entry name" value="Homeodomain-like"/>
    <property type="match status" value="1"/>
</dbReference>
<dbReference type="InterPro" id="IPR001789">
    <property type="entry name" value="Sig_transdc_resp-reg_receiver"/>
</dbReference>
<dbReference type="PROSITE" id="PS00675">
    <property type="entry name" value="SIGMA54_INTERACT_1"/>
    <property type="match status" value="1"/>
</dbReference>
<organism evidence="9 10">
    <name type="scientific">Desulfurivibrio alkaliphilus (strain DSM 19089 / UNIQEM U267 / AHT2)</name>
    <dbReference type="NCBI Taxonomy" id="589865"/>
    <lineage>
        <taxon>Bacteria</taxon>
        <taxon>Pseudomonadati</taxon>
        <taxon>Thermodesulfobacteriota</taxon>
        <taxon>Desulfobulbia</taxon>
        <taxon>Desulfobulbales</taxon>
        <taxon>Desulfobulbaceae</taxon>
        <taxon>Desulfurivibrio</taxon>
    </lineage>
</organism>
<dbReference type="Gene3D" id="3.40.50.2300">
    <property type="match status" value="1"/>
</dbReference>
<accession>D6Z0C8</accession>
<dbReference type="RefSeq" id="WP_013164671.1">
    <property type="nucleotide sequence ID" value="NC_014216.1"/>
</dbReference>
<keyword evidence="3" id="KW-0805">Transcription regulation</keyword>
<dbReference type="PROSITE" id="PS50045">
    <property type="entry name" value="SIGMA54_INTERACT_4"/>
    <property type="match status" value="1"/>
</dbReference>
<dbReference type="InterPro" id="IPR011006">
    <property type="entry name" value="CheY-like_superfamily"/>
</dbReference>
<evidence type="ECO:0000259" key="7">
    <source>
        <dbReference type="PROSITE" id="PS50045"/>
    </source>
</evidence>
<name>D6Z0C8_DESAT</name>
<dbReference type="InterPro" id="IPR009057">
    <property type="entry name" value="Homeodomain-like_sf"/>
</dbReference>
<dbReference type="SMART" id="SM00448">
    <property type="entry name" value="REC"/>
    <property type="match status" value="1"/>
</dbReference>
<feature type="domain" description="Sigma-54 factor interaction" evidence="7">
    <location>
        <begin position="143"/>
        <end position="369"/>
    </location>
</feature>
<keyword evidence="4" id="KW-0238">DNA-binding</keyword>
<evidence type="ECO:0000256" key="1">
    <source>
        <dbReference type="ARBA" id="ARBA00022741"/>
    </source>
</evidence>
<dbReference type="SUPFAM" id="SSF52540">
    <property type="entry name" value="P-loop containing nucleoside triphosphate hydrolases"/>
    <property type="match status" value="1"/>
</dbReference>
<sequence length="448" mass="49302">MPDLILLIDDDDSLRRVTGHNLERAGFTVRLAASGRQGLELFKAESFDLVITDVKLGDLDGLTVLAAIKERAPETPVIVITAFGSIDLAVRAMQEGAFTFITKPFDRETLRLACRKALEMRNLKLRNRDLAAEVDRLSGAEGMETANPAMAELLEVALRAADSEASVLITGESGTGKEVLARLLHRHSPRREGPMVAVNCAAIPPTLLESELFGHVRGAFTGAVANRRGRFQTAAGGTIFLDEIGELQPELQAKLLRVIQEREVEPVGSDRREKIDVRLIAATNRDIQAEIATGRFREDLFYRLGVILLEIPSLRQRREDIPALIAHFLKRIGAPPEVRFNPEALARLADYPWPGNIRELGNLVERSVILRRGAEIGPADLQLPAPAGAAGNSWLPELPPDGLSLEEVEKELIQKALARSGGNRSQAARLLRLPRHVLIYRLEKFGLN</sequence>
<dbReference type="Gene3D" id="3.40.50.300">
    <property type="entry name" value="P-loop containing nucleotide triphosphate hydrolases"/>
    <property type="match status" value="1"/>
</dbReference>
<dbReference type="HOGENOM" id="CLU_000445_0_6_7"/>
<dbReference type="STRING" id="589865.DaAHT2_2497"/>
<feature type="domain" description="Response regulatory" evidence="8">
    <location>
        <begin position="4"/>
        <end position="118"/>
    </location>
</feature>
<dbReference type="KEGG" id="dak:DaAHT2_2497"/>
<dbReference type="OrthoDB" id="9763792at2"/>
<protein>
    <submittedName>
        <fullName evidence="9">Two component, sigma54 specific, transcriptional regulator, Fis family</fullName>
    </submittedName>
</protein>
<dbReference type="SUPFAM" id="SSF52172">
    <property type="entry name" value="CheY-like"/>
    <property type="match status" value="1"/>
</dbReference>
<dbReference type="Pfam" id="PF00072">
    <property type="entry name" value="Response_reg"/>
    <property type="match status" value="1"/>
</dbReference>